<dbReference type="PANTHER" id="PTHR24567:SF68">
    <property type="entry name" value="DNA-BINDING TRANSCRIPTIONAL DUAL REGULATOR CRP"/>
    <property type="match status" value="1"/>
</dbReference>
<dbReference type="InterPro" id="IPR000595">
    <property type="entry name" value="cNMP-bd_dom"/>
</dbReference>
<dbReference type="CDD" id="cd00038">
    <property type="entry name" value="CAP_ED"/>
    <property type="match status" value="1"/>
</dbReference>
<protein>
    <submittedName>
        <fullName evidence="2">cAMP-binding proteins - catabolite gene activator and regulatory subunit of cAMP-dependent protein kinases</fullName>
    </submittedName>
</protein>
<dbReference type="GO" id="GO:0005829">
    <property type="term" value="C:cytosol"/>
    <property type="evidence" value="ECO:0007669"/>
    <property type="project" value="TreeGrafter"/>
</dbReference>
<dbReference type="InterPro" id="IPR050397">
    <property type="entry name" value="Env_Response_Regulators"/>
</dbReference>
<organism evidence="2">
    <name type="scientific">uncultured Thiotrichaceae bacterium</name>
    <dbReference type="NCBI Taxonomy" id="298394"/>
    <lineage>
        <taxon>Bacteria</taxon>
        <taxon>Pseudomonadati</taxon>
        <taxon>Pseudomonadota</taxon>
        <taxon>Gammaproteobacteria</taxon>
        <taxon>Thiotrichales</taxon>
        <taxon>Thiotrichaceae</taxon>
        <taxon>environmental samples</taxon>
    </lineage>
</organism>
<accession>A0A6S6UDX9</accession>
<dbReference type="SMART" id="SM00100">
    <property type="entry name" value="cNMP"/>
    <property type="match status" value="1"/>
</dbReference>
<dbReference type="InterPro" id="IPR014710">
    <property type="entry name" value="RmlC-like_jellyroll"/>
</dbReference>
<proteinExistence type="predicted"/>
<dbReference type="InterPro" id="IPR018490">
    <property type="entry name" value="cNMP-bd_dom_sf"/>
</dbReference>
<dbReference type="GO" id="GO:0003700">
    <property type="term" value="F:DNA-binding transcription factor activity"/>
    <property type="evidence" value="ECO:0007669"/>
    <property type="project" value="TreeGrafter"/>
</dbReference>
<gene>
    <name evidence="2" type="ORF">HELGO_WM44577</name>
</gene>
<name>A0A6S6UDX9_9GAMM</name>
<dbReference type="Pfam" id="PF00027">
    <property type="entry name" value="cNMP_binding"/>
    <property type="match status" value="1"/>
</dbReference>
<dbReference type="EMBL" id="CACVAT010000402">
    <property type="protein sequence ID" value="CAA6825109.1"/>
    <property type="molecule type" value="Genomic_DNA"/>
</dbReference>
<dbReference type="PROSITE" id="PS50042">
    <property type="entry name" value="CNMP_BINDING_3"/>
    <property type="match status" value="1"/>
</dbReference>
<dbReference type="AlphaFoldDB" id="A0A6S6UDX9"/>
<evidence type="ECO:0000313" key="2">
    <source>
        <dbReference type="EMBL" id="CAA6825109.1"/>
    </source>
</evidence>
<dbReference type="Gene3D" id="2.60.120.10">
    <property type="entry name" value="Jelly Rolls"/>
    <property type="match status" value="1"/>
</dbReference>
<reference evidence="2" key="1">
    <citation type="submission" date="2020-01" db="EMBL/GenBank/DDBJ databases">
        <authorList>
            <person name="Meier V. D."/>
            <person name="Meier V D."/>
        </authorList>
    </citation>
    <scope>NUCLEOTIDE SEQUENCE</scope>
    <source>
        <strain evidence="2">HLG_WM_MAG_09</strain>
    </source>
</reference>
<dbReference type="PANTHER" id="PTHR24567">
    <property type="entry name" value="CRP FAMILY TRANSCRIPTIONAL REGULATORY PROTEIN"/>
    <property type="match status" value="1"/>
</dbReference>
<evidence type="ECO:0000259" key="1">
    <source>
        <dbReference type="PROSITE" id="PS50042"/>
    </source>
</evidence>
<dbReference type="SUPFAM" id="SSF51206">
    <property type="entry name" value="cAMP-binding domain-like"/>
    <property type="match status" value="1"/>
</dbReference>
<feature type="domain" description="Cyclic nucleotide-binding" evidence="1">
    <location>
        <begin position="7"/>
        <end position="123"/>
    </location>
</feature>
<sequence>MKKVLYIMGQLTDDDIEWMTRAGTQRRLADGDQLIRQGEGISSIYILLNGYLQVSAQGLGLLATLGVGEIVGEMSFVDSAPPSATVTASGDCLVFQLSKDDLQRKLNQDPSFGQRFYRALAIFLADRLRSTVKHLGYGAEEETSLDADEILEDELDENLLDTVSVAGERFDRMLKALVSGKTTNR</sequence>